<comment type="caution">
    <text evidence="1">The sequence shown here is derived from an EMBL/GenBank/DDBJ whole genome shotgun (WGS) entry which is preliminary data.</text>
</comment>
<dbReference type="AlphaFoldDB" id="A0A2M8RY16"/>
<evidence type="ECO:0000313" key="2">
    <source>
        <dbReference type="Proteomes" id="UP000230282"/>
    </source>
</evidence>
<dbReference type="Proteomes" id="UP000230282">
    <property type="component" value="Unassembled WGS sequence"/>
</dbReference>
<dbReference type="EMBL" id="PHGZ01000004">
    <property type="protein sequence ID" value="PJG83779.1"/>
    <property type="molecule type" value="Genomic_DNA"/>
</dbReference>
<protein>
    <submittedName>
        <fullName evidence="1">DNA-binding protein</fullName>
    </submittedName>
</protein>
<reference evidence="1 2" key="1">
    <citation type="submission" date="2017-11" db="EMBL/GenBank/DDBJ databases">
        <title>Reclassification of Bisgaard taxon 5 as Caviibacterium pharyngocola gen. nov., sp. nov.</title>
        <authorList>
            <person name="Christensen H."/>
        </authorList>
    </citation>
    <scope>NUCLEOTIDE SEQUENCE [LARGE SCALE GENOMIC DNA]</scope>
    <source>
        <strain evidence="1 2">7_3</strain>
    </source>
</reference>
<keyword evidence="2" id="KW-1185">Reference proteome</keyword>
<dbReference type="OrthoDB" id="5676847at2"/>
<sequence length="171" mass="19332">MAFDEKVRAFVRRYYVFDRLTLEQSAEKAGVAFGTARRWKSQAQAKGDDWDKARDVQVMVGGDMESLAAGMLSGFIIQYKSVMSELETEDLATMKKVELLTGLADSFAKMTASSKKLLPETSAIATAMQVIEMMADLVKTKKTHLLPDFMDLFDDLERQIKKEFKNEAKRL</sequence>
<dbReference type="RefSeq" id="WP_100295746.1">
    <property type="nucleotide sequence ID" value="NZ_PHGZ01000004.1"/>
</dbReference>
<gene>
    <name evidence="1" type="ORF">CVP04_01415</name>
</gene>
<dbReference type="Pfam" id="PF08822">
    <property type="entry name" value="DUF1804"/>
    <property type="match status" value="1"/>
</dbReference>
<proteinExistence type="predicted"/>
<dbReference type="GO" id="GO:0003677">
    <property type="term" value="F:DNA binding"/>
    <property type="evidence" value="ECO:0007669"/>
    <property type="project" value="UniProtKB-KW"/>
</dbReference>
<name>A0A2M8RY16_9PAST</name>
<evidence type="ECO:0000313" key="1">
    <source>
        <dbReference type="EMBL" id="PJG83779.1"/>
    </source>
</evidence>
<accession>A0A2M8RY16</accession>
<organism evidence="1 2">
    <name type="scientific">Caviibacterium pharyngocola</name>
    <dbReference type="NCBI Taxonomy" id="28159"/>
    <lineage>
        <taxon>Bacteria</taxon>
        <taxon>Pseudomonadati</taxon>
        <taxon>Pseudomonadota</taxon>
        <taxon>Gammaproteobacteria</taxon>
        <taxon>Pasteurellales</taxon>
        <taxon>Pasteurellaceae</taxon>
        <taxon>Caviibacterium</taxon>
    </lineage>
</organism>
<dbReference type="InterPro" id="IPR014926">
    <property type="entry name" value="Phage_D3112_Orf24"/>
</dbReference>
<keyword evidence="1" id="KW-0238">DNA-binding</keyword>